<dbReference type="EMBL" id="KY774314">
    <property type="protein sequence ID" value="ART31403.1"/>
    <property type="molecule type" value="Genomic_DNA"/>
</dbReference>
<name>A0A1Y0B207_9LAMI</name>
<dbReference type="AlphaFoldDB" id="A0A1Y0B207"/>
<gene>
    <name evidence="1" type="ORF">AEK19_MT1191</name>
</gene>
<organism evidence="1">
    <name type="scientific">Utricularia reniformis</name>
    <dbReference type="NCBI Taxonomy" id="192314"/>
    <lineage>
        <taxon>Eukaryota</taxon>
        <taxon>Viridiplantae</taxon>
        <taxon>Streptophyta</taxon>
        <taxon>Embryophyta</taxon>
        <taxon>Tracheophyta</taxon>
        <taxon>Spermatophyta</taxon>
        <taxon>Magnoliopsida</taxon>
        <taxon>eudicotyledons</taxon>
        <taxon>Gunneridae</taxon>
        <taxon>Pentapetalae</taxon>
        <taxon>asterids</taxon>
        <taxon>lamiids</taxon>
        <taxon>Lamiales</taxon>
        <taxon>Lentibulariaceae</taxon>
        <taxon>Utricularia</taxon>
    </lineage>
</organism>
<evidence type="ECO:0000313" key="1">
    <source>
        <dbReference type="EMBL" id="ART31403.1"/>
    </source>
</evidence>
<geneLocation type="mitochondrion" evidence="1"/>
<sequence length="136" mass="15595">MIRFIRQAWYPFPPVVVVNSSVKGLAYRIVTIRKIGQVEYDLCASIVMLAPIAWCGEVPQPYAEARGSCTWQRPNSLFIPSLRTPCPWLCVRSGITSILSFSTFFMKLFPFLPTPRNKLTPRRKSLRLEGIDFQLK</sequence>
<protein>
    <submittedName>
        <fullName evidence="1">Uncharacterized protein</fullName>
    </submittedName>
</protein>
<accession>A0A1Y0B207</accession>
<proteinExistence type="predicted"/>
<reference evidence="1" key="1">
    <citation type="submission" date="2017-03" db="EMBL/GenBank/DDBJ databases">
        <title>The mitochondrial genome of the carnivorous plant Utricularia reniformis (Lentibulariaceae): structure, comparative analysis and evolutionary landmarks.</title>
        <authorList>
            <person name="Silva S.R."/>
            <person name="Alvarenga D.O."/>
            <person name="Michael T.P."/>
            <person name="Miranda V.F.O."/>
            <person name="Varani A.M."/>
        </authorList>
    </citation>
    <scope>NUCLEOTIDE SEQUENCE</scope>
</reference>
<keyword evidence="1" id="KW-0496">Mitochondrion</keyword>